<gene>
    <name evidence="1" type="ORF">BG015_003284</name>
</gene>
<keyword evidence="2" id="KW-1185">Reference proteome</keyword>
<proteinExistence type="predicted"/>
<organism evidence="1 2">
    <name type="scientific">Linnemannia schmuckeri</name>
    <dbReference type="NCBI Taxonomy" id="64567"/>
    <lineage>
        <taxon>Eukaryota</taxon>
        <taxon>Fungi</taxon>
        <taxon>Fungi incertae sedis</taxon>
        <taxon>Mucoromycota</taxon>
        <taxon>Mortierellomycotina</taxon>
        <taxon>Mortierellomycetes</taxon>
        <taxon>Mortierellales</taxon>
        <taxon>Mortierellaceae</taxon>
        <taxon>Linnemannia</taxon>
    </lineage>
</organism>
<protein>
    <submittedName>
        <fullName evidence="1">Uncharacterized protein</fullName>
    </submittedName>
</protein>
<comment type="caution">
    <text evidence="1">The sequence shown here is derived from an EMBL/GenBank/DDBJ whole genome shotgun (WGS) entry which is preliminary data.</text>
</comment>
<accession>A0A9P5VDF1</accession>
<dbReference type="Proteomes" id="UP000748756">
    <property type="component" value="Unassembled WGS sequence"/>
</dbReference>
<dbReference type="EMBL" id="JAAAUQ010000171">
    <property type="protein sequence ID" value="KAF9153504.1"/>
    <property type="molecule type" value="Genomic_DNA"/>
</dbReference>
<dbReference type="AlphaFoldDB" id="A0A9P5VDF1"/>
<dbReference type="OrthoDB" id="2444659at2759"/>
<sequence>MSAVTSFPQHQTTSASYTSPADFAITALASAKSIIRPSFPCQNLAASGDWSEESVDDLDKTTYFSQTPAQQNDYGKMGYLKLECLTSDPTQTTFYGFAYTTRYRYQYSDGTSVTPRNSPQPLEAVLVKSNASPASPKFMGNEVTWTVVSRISSGHFTTPVPLGMLVMVGVD</sequence>
<name>A0A9P5VDF1_9FUNG</name>
<evidence type="ECO:0000313" key="2">
    <source>
        <dbReference type="Proteomes" id="UP000748756"/>
    </source>
</evidence>
<reference evidence="1" key="1">
    <citation type="journal article" date="2020" name="Fungal Divers.">
        <title>Resolving the Mortierellaceae phylogeny through synthesis of multi-gene phylogenetics and phylogenomics.</title>
        <authorList>
            <person name="Vandepol N."/>
            <person name="Liber J."/>
            <person name="Desiro A."/>
            <person name="Na H."/>
            <person name="Kennedy M."/>
            <person name="Barry K."/>
            <person name="Grigoriev I.V."/>
            <person name="Miller A.N."/>
            <person name="O'Donnell K."/>
            <person name="Stajich J.E."/>
            <person name="Bonito G."/>
        </authorList>
    </citation>
    <scope>NUCLEOTIDE SEQUENCE</scope>
    <source>
        <strain evidence="1">NRRL 6426</strain>
    </source>
</reference>
<evidence type="ECO:0000313" key="1">
    <source>
        <dbReference type="EMBL" id="KAF9153504.1"/>
    </source>
</evidence>